<dbReference type="OrthoDB" id="429145at2759"/>
<dbReference type="EC" id="4.2.1.1" evidence="2 7"/>
<evidence type="ECO:0000256" key="4">
    <source>
        <dbReference type="ARBA" id="ARBA00022833"/>
    </source>
</evidence>
<dbReference type="GeneID" id="103387799"/>
<keyword evidence="6 7" id="KW-0456">Lyase</keyword>
<dbReference type="AlphaFoldDB" id="A0A3P8WSZ6"/>
<evidence type="ECO:0000256" key="6">
    <source>
        <dbReference type="ARBA" id="ARBA00023239"/>
    </source>
</evidence>
<dbReference type="SMART" id="SM01057">
    <property type="entry name" value="Carb_anhydrase"/>
    <property type="match status" value="1"/>
</dbReference>
<dbReference type="PANTHER" id="PTHR18952">
    <property type="entry name" value="CARBONIC ANHYDRASE"/>
    <property type="match status" value="1"/>
</dbReference>
<dbReference type="Proteomes" id="UP000265120">
    <property type="component" value="Chromosome 12"/>
</dbReference>
<dbReference type="PROSITE" id="PS51144">
    <property type="entry name" value="ALPHA_CA_2"/>
    <property type="match status" value="1"/>
</dbReference>
<dbReference type="GeneTree" id="ENSGT00940000164039"/>
<dbReference type="Ensembl" id="ENSCSET00000029017.1">
    <property type="protein sequence ID" value="ENSCSEP00000028631.1"/>
    <property type="gene ID" value="ENSCSEG00000018329.1"/>
</dbReference>
<dbReference type="Pfam" id="PF00194">
    <property type="entry name" value="Carb_anhydrase"/>
    <property type="match status" value="1"/>
</dbReference>
<keyword evidence="3 7" id="KW-0479">Metal-binding</keyword>
<comment type="cofactor">
    <cofactor evidence="7">
        <name>Zn(2+)</name>
        <dbReference type="ChEBI" id="CHEBI:29105"/>
    </cofactor>
</comment>
<dbReference type="InParanoid" id="A0A3P8WSZ6"/>
<evidence type="ECO:0000259" key="9">
    <source>
        <dbReference type="PROSITE" id="PS51144"/>
    </source>
</evidence>
<sequence>MLLNRTKDGEHSEPDPLNGTPADHFGVGGASSNVSKTLEIKVEAPHVFRTPEKMEFLVAALITVCVLVSRTDGGETSADWCYHLPKCSDATWPYTATKYCAGKRQSPINIDSSAAEADCSLTAFSFVNFDNKFSLKSITNTGRTVKVGFYRGVKISGGGLSEEYDSLQFHLHWGNGFAVPGSEHTVDRKRYPMELHIVSMKSSYNGNISLAVADSTGLAVLGFFIDVRASGPASEPASWTKLTSYLSKIPTKGDMAGIAPGISLDELLEGVDRTKYYRYLGSLTTPMCNEAVVWTVFKEPIQISRELVSFFLFFWELNSDLCCITKRGTLH</sequence>
<reference evidence="10" key="3">
    <citation type="submission" date="2025-09" db="UniProtKB">
        <authorList>
            <consortium name="Ensembl"/>
        </authorList>
    </citation>
    <scope>IDENTIFICATION</scope>
</reference>
<accession>A0A3P8WSZ6</accession>
<dbReference type="STRING" id="244447.ENSCSEP00000028631"/>
<evidence type="ECO:0000313" key="11">
    <source>
        <dbReference type="Proteomes" id="UP000265120"/>
    </source>
</evidence>
<keyword evidence="5" id="KW-0325">Glycoprotein</keyword>
<reference evidence="10 11" key="1">
    <citation type="journal article" date="2014" name="Nat. Genet.">
        <title>Whole-genome sequence of a flatfish provides insights into ZW sex chromosome evolution and adaptation to a benthic lifestyle.</title>
        <authorList>
            <person name="Chen S."/>
            <person name="Zhang G."/>
            <person name="Shao C."/>
            <person name="Huang Q."/>
            <person name="Liu G."/>
            <person name="Zhang P."/>
            <person name="Song W."/>
            <person name="An N."/>
            <person name="Chalopin D."/>
            <person name="Volff J.N."/>
            <person name="Hong Y."/>
            <person name="Li Q."/>
            <person name="Sha Z."/>
            <person name="Zhou H."/>
            <person name="Xie M."/>
            <person name="Yu Q."/>
            <person name="Liu Y."/>
            <person name="Xiang H."/>
            <person name="Wang N."/>
            <person name="Wu K."/>
            <person name="Yang C."/>
            <person name="Zhou Q."/>
            <person name="Liao X."/>
            <person name="Yang L."/>
            <person name="Hu Q."/>
            <person name="Zhang J."/>
            <person name="Meng L."/>
            <person name="Jin L."/>
            <person name="Tian Y."/>
            <person name="Lian J."/>
            <person name="Yang J."/>
            <person name="Miao G."/>
            <person name="Liu S."/>
            <person name="Liang Z."/>
            <person name="Yan F."/>
            <person name="Li Y."/>
            <person name="Sun B."/>
            <person name="Zhang H."/>
            <person name="Zhang J."/>
            <person name="Zhu Y."/>
            <person name="Du M."/>
            <person name="Zhao Y."/>
            <person name="Schartl M."/>
            <person name="Tang Q."/>
            <person name="Wang J."/>
        </authorList>
    </citation>
    <scope>NUCLEOTIDE SEQUENCE</scope>
</reference>
<evidence type="ECO:0000256" key="7">
    <source>
        <dbReference type="RuleBase" id="RU367011"/>
    </source>
</evidence>
<dbReference type="InterPro" id="IPR036398">
    <property type="entry name" value="CA_dom_sf"/>
</dbReference>
<dbReference type="GO" id="GO:0004089">
    <property type="term" value="F:carbonate dehydratase activity"/>
    <property type="evidence" value="ECO:0007669"/>
    <property type="project" value="UniProtKB-UniRule"/>
</dbReference>
<evidence type="ECO:0000256" key="8">
    <source>
        <dbReference type="SAM" id="MobiDB-lite"/>
    </source>
</evidence>
<dbReference type="FunCoup" id="A0A3P8WSZ6">
    <property type="interactions" value="3"/>
</dbReference>
<feature type="region of interest" description="Disordered" evidence="8">
    <location>
        <begin position="1"/>
        <end position="28"/>
    </location>
</feature>
<dbReference type="Gene3D" id="3.10.200.10">
    <property type="entry name" value="Alpha carbonic anhydrase"/>
    <property type="match status" value="1"/>
</dbReference>
<organism evidence="10 11">
    <name type="scientific">Cynoglossus semilaevis</name>
    <name type="common">Tongue sole</name>
    <dbReference type="NCBI Taxonomy" id="244447"/>
    <lineage>
        <taxon>Eukaryota</taxon>
        <taxon>Metazoa</taxon>
        <taxon>Chordata</taxon>
        <taxon>Craniata</taxon>
        <taxon>Vertebrata</taxon>
        <taxon>Euteleostomi</taxon>
        <taxon>Actinopterygii</taxon>
        <taxon>Neopterygii</taxon>
        <taxon>Teleostei</taxon>
        <taxon>Neoteleostei</taxon>
        <taxon>Acanthomorphata</taxon>
        <taxon>Carangaria</taxon>
        <taxon>Pleuronectiformes</taxon>
        <taxon>Pleuronectoidei</taxon>
        <taxon>Cynoglossidae</taxon>
        <taxon>Cynoglossinae</taxon>
        <taxon>Cynoglossus</taxon>
    </lineage>
</organism>
<evidence type="ECO:0000256" key="1">
    <source>
        <dbReference type="ARBA" id="ARBA00010718"/>
    </source>
</evidence>
<dbReference type="SUPFAM" id="SSF51069">
    <property type="entry name" value="Carbonic anhydrase"/>
    <property type="match status" value="1"/>
</dbReference>
<comment type="function">
    <text evidence="7">Reversible hydration of carbon dioxide.</text>
</comment>
<dbReference type="InterPro" id="IPR001148">
    <property type="entry name" value="CA_dom"/>
</dbReference>
<dbReference type="PANTHER" id="PTHR18952:SF200">
    <property type="entry name" value="CARBONIC ANHYDRASE"/>
    <property type="match status" value="1"/>
</dbReference>
<feature type="domain" description="Alpha-carbonic anhydrase" evidence="9">
    <location>
        <begin position="78"/>
        <end position="331"/>
    </location>
</feature>
<protein>
    <recommendedName>
        <fullName evidence="2 7">Carbonic anhydrase</fullName>
        <ecNumber evidence="2 7">4.2.1.1</ecNumber>
    </recommendedName>
</protein>
<evidence type="ECO:0000256" key="2">
    <source>
        <dbReference type="ARBA" id="ARBA00012925"/>
    </source>
</evidence>
<evidence type="ECO:0000313" key="10">
    <source>
        <dbReference type="Ensembl" id="ENSCSEP00000028631.1"/>
    </source>
</evidence>
<dbReference type="FunFam" id="3.10.200.10:FF:000003">
    <property type="entry name" value="Carbonic anhydrase 12"/>
    <property type="match status" value="1"/>
</dbReference>
<dbReference type="InterPro" id="IPR023561">
    <property type="entry name" value="Carbonic_anhydrase_a-class"/>
</dbReference>
<evidence type="ECO:0000256" key="5">
    <source>
        <dbReference type="ARBA" id="ARBA00023180"/>
    </source>
</evidence>
<proteinExistence type="inferred from homology"/>
<dbReference type="GO" id="GO:0005886">
    <property type="term" value="C:plasma membrane"/>
    <property type="evidence" value="ECO:0007669"/>
    <property type="project" value="TreeGrafter"/>
</dbReference>
<dbReference type="RefSeq" id="XP_024916738.1">
    <property type="nucleotide sequence ID" value="XM_025060970.1"/>
</dbReference>
<comment type="catalytic activity">
    <reaction evidence="7">
        <text>hydrogencarbonate + H(+) = CO2 + H2O</text>
        <dbReference type="Rhea" id="RHEA:10748"/>
        <dbReference type="ChEBI" id="CHEBI:15377"/>
        <dbReference type="ChEBI" id="CHEBI:15378"/>
        <dbReference type="ChEBI" id="CHEBI:16526"/>
        <dbReference type="ChEBI" id="CHEBI:17544"/>
        <dbReference type="EC" id="4.2.1.1"/>
    </reaction>
</comment>
<dbReference type="InterPro" id="IPR018338">
    <property type="entry name" value="Carbonic_anhydrase_a-class_CS"/>
</dbReference>
<dbReference type="PROSITE" id="PS00162">
    <property type="entry name" value="ALPHA_CA_1"/>
    <property type="match status" value="1"/>
</dbReference>
<reference evidence="10" key="2">
    <citation type="submission" date="2025-08" db="UniProtKB">
        <authorList>
            <consortium name="Ensembl"/>
        </authorList>
    </citation>
    <scope>IDENTIFICATION</scope>
</reference>
<name>A0A3P8WSZ6_CYNSE</name>
<keyword evidence="11" id="KW-1185">Reference proteome</keyword>
<evidence type="ECO:0000256" key="3">
    <source>
        <dbReference type="ARBA" id="ARBA00022723"/>
    </source>
</evidence>
<feature type="compositionally biased region" description="Basic and acidic residues" evidence="8">
    <location>
        <begin position="1"/>
        <end position="14"/>
    </location>
</feature>
<dbReference type="GO" id="GO:0008270">
    <property type="term" value="F:zinc ion binding"/>
    <property type="evidence" value="ECO:0007669"/>
    <property type="project" value="UniProtKB-UniRule"/>
</dbReference>
<comment type="similarity">
    <text evidence="1 7">Belongs to the alpha-carbonic anhydrase family.</text>
</comment>
<keyword evidence="4 7" id="KW-0862">Zinc</keyword>